<accession>A0ACB8QSJ6</accession>
<sequence>MSGLTYDTLADDGNYLGSERAREENRVILDELERKKKARAMAVPTDDKLVRARLREIGEPITLFGERNPDRRDRLIYVLSQINAARGEDAMELDRESSDEESEEEGEEFYTPGSLELLEARRSIADYSLRRAYARVVQQKKDSVMPLGRVIDIRKRVFADVKTFSNLGSQIGDSRPISVVRFAPHCNILATGSWSGNIKLWNVPACTPIRTLQGHGDRVGGVAWHPQATLSQSPDSVNLVSGAADGCVNLWSLNSDAPLSVMKGHQDRVCRVAFHPSGNYIASASFDMTWRLWDAQTAQELLLQEGHSKEVYTVEFQNDGALVASAGLDAIGRVWDIRTGRTAMVLDGHVDGILSLAFSPNGHQIASGASDDTIRIWDLRALKAVYTIPAHLNNVADIRFFRSDGSIPVHIQQRQDALPALDVRMEDADSKLSEEWRYRSGLYFASAGYDSVVKIWSADDWQLLHTLQTDGSKVMSVDLSADSKLLVSGTYNRNFQLFAPESAMASL</sequence>
<proteinExistence type="predicted"/>
<gene>
    <name evidence="1" type="ORF">K488DRAFT_45431</name>
</gene>
<comment type="caution">
    <text evidence="1">The sequence shown here is derived from an EMBL/GenBank/DDBJ whole genome shotgun (WGS) entry which is preliminary data.</text>
</comment>
<reference evidence="1" key="1">
    <citation type="submission" date="2021-02" db="EMBL/GenBank/DDBJ databases">
        <authorList>
            <consortium name="DOE Joint Genome Institute"/>
            <person name="Ahrendt S."/>
            <person name="Looney B.P."/>
            <person name="Miyauchi S."/>
            <person name="Morin E."/>
            <person name="Drula E."/>
            <person name="Courty P.E."/>
            <person name="Chicoki N."/>
            <person name="Fauchery L."/>
            <person name="Kohler A."/>
            <person name="Kuo A."/>
            <person name="Labutti K."/>
            <person name="Pangilinan J."/>
            <person name="Lipzen A."/>
            <person name="Riley R."/>
            <person name="Andreopoulos W."/>
            <person name="He G."/>
            <person name="Johnson J."/>
            <person name="Barry K.W."/>
            <person name="Grigoriev I.V."/>
            <person name="Nagy L."/>
            <person name="Hibbett D."/>
            <person name="Henrissat B."/>
            <person name="Matheny P.B."/>
            <person name="Labbe J."/>
            <person name="Martin F."/>
        </authorList>
    </citation>
    <scope>NUCLEOTIDE SEQUENCE</scope>
    <source>
        <strain evidence="1">EC-137</strain>
    </source>
</reference>
<dbReference type="Proteomes" id="UP000814128">
    <property type="component" value="Unassembled WGS sequence"/>
</dbReference>
<reference evidence="1" key="2">
    <citation type="journal article" date="2022" name="New Phytol.">
        <title>Evolutionary transition to the ectomycorrhizal habit in the genomes of a hyperdiverse lineage of mushroom-forming fungi.</title>
        <authorList>
            <person name="Looney B."/>
            <person name="Miyauchi S."/>
            <person name="Morin E."/>
            <person name="Drula E."/>
            <person name="Courty P.E."/>
            <person name="Kohler A."/>
            <person name="Kuo A."/>
            <person name="LaButti K."/>
            <person name="Pangilinan J."/>
            <person name="Lipzen A."/>
            <person name="Riley R."/>
            <person name="Andreopoulos W."/>
            <person name="He G."/>
            <person name="Johnson J."/>
            <person name="Nolan M."/>
            <person name="Tritt A."/>
            <person name="Barry K.W."/>
            <person name="Grigoriev I.V."/>
            <person name="Nagy L.G."/>
            <person name="Hibbett D."/>
            <person name="Henrissat B."/>
            <person name="Matheny P.B."/>
            <person name="Labbe J."/>
            <person name="Martin F.M."/>
        </authorList>
    </citation>
    <scope>NUCLEOTIDE SEQUENCE</scope>
    <source>
        <strain evidence="1">EC-137</strain>
    </source>
</reference>
<organism evidence="1 2">
    <name type="scientific">Vararia minispora EC-137</name>
    <dbReference type="NCBI Taxonomy" id="1314806"/>
    <lineage>
        <taxon>Eukaryota</taxon>
        <taxon>Fungi</taxon>
        <taxon>Dikarya</taxon>
        <taxon>Basidiomycota</taxon>
        <taxon>Agaricomycotina</taxon>
        <taxon>Agaricomycetes</taxon>
        <taxon>Russulales</taxon>
        <taxon>Lachnocladiaceae</taxon>
        <taxon>Vararia</taxon>
    </lineage>
</organism>
<name>A0ACB8QSJ6_9AGAM</name>
<dbReference type="EMBL" id="MU273500">
    <property type="protein sequence ID" value="KAI0034478.1"/>
    <property type="molecule type" value="Genomic_DNA"/>
</dbReference>
<keyword evidence="2" id="KW-1185">Reference proteome</keyword>
<evidence type="ECO:0000313" key="1">
    <source>
        <dbReference type="EMBL" id="KAI0034478.1"/>
    </source>
</evidence>
<evidence type="ECO:0000313" key="2">
    <source>
        <dbReference type="Proteomes" id="UP000814128"/>
    </source>
</evidence>
<protein>
    <submittedName>
        <fullName evidence="1">U4/U6 snRNP-specific spliceosomal protein</fullName>
    </submittedName>
</protein>